<keyword evidence="3" id="KW-1185">Reference proteome</keyword>
<gene>
    <name evidence="2" type="ORF">LdCL_010010400</name>
</gene>
<dbReference type="GO" id="GO:0004467">
    <property type="term" value="F:long-chain fatty acid-CoA ligase activity"/>
    <property type="evidence" value="ECO:0007669"/>
    <property type="project" value="UniProtKB-EC"/>
</dbReference>
<dbReference type="GO" id="GO:0016020">
    <property type="term" value="C:membrane"/>
    <property type="evidence" value="ECO:0007669"/>
    <property type="project" value="TreeGrafter"/>
</dbReference>
<dbReference type="CDD" id="cd17639">
    <property type="entry name" value="LC_FACS_euk1"/>
    <property type="match status" value="1"/>
</dbReference>
<dbReference type="EC" id="6.2.1.3" evidence="2"/>
<reference evidence="2 3" key="1">
    <citation type="journal article" date="2018" name="Sci. Rep.">
        <title>A complete Leishmania donovani reference genome identifies novel genetic variations associated with virulence.</title>
        <authorList>
            <person name="Lypaczewski P."/>
            <person name="Hoshizaki J."/>
            <person name="Zhang W.-W."/>
            <person name="McCall L.-I."/>
            <person name="Torcivia-Rodriguez J."/>
            <person name="Simonyan V."/>
            <person name="Kaur A."/>
            <person name="Dewar K."/>
            <person name="Matlashewski G."/>
        </authorList>
    </citation>
    <scope>NUCLEOTIDE SEQUENCE [LARGE SCALE GENOMIC DNA]</scope>
    <source>
        <strain evidence="2 3">LdCL</strain>
    </source>
</reference>
<dbReference type="Pfam" id="PF00501">
    <property type="entry name" value="AMP-binding"/>
    <property type="match status" value="1"/>
</dbReference>
<feature type="domain" description="AMP-dependent synthetase/ligase" evidence="1">
    <location>
        <begin position="130"/>
        <end position="537"/>
    </location>
</feature>
<dbReference type="OrthoDB" id="1700726at2759"/>
<dbReference type="VEuPathDB" id="TriTrypDB:LdCL_010010400"/>
<dbReference type="InterPro" id="IPR042099">
    <property type="entry name" value="ANL_N_sf"/>
</dbReference>
<evidence type="ECO:0000313" key="3">
    <source>
        <dbReference type="Proteomes" id="UP000274082"/>
    </source>
</evidence>
<sequence>MGACVVSVMAKRNAAQVMPDPRAEELERRRAECGGNFVQRVPGTESEHASAIYRIAGVTAEQHEAILAAAAAKPTFYTALMRHCAERTDQRVLGYRPVKCVTKEPAPSTSRGSTSEPAKKERLMSITHFDEVVYVTYSEMEERIFHFGAGLAALGVTANGNVSIYLDTCVEWLIGIYGIWSCSAVAATVYANLGEAALAHALHETESQAILCGSANVANVLKLMKNGVMPQVPIIYVGTLPASLDTHGVQVVSFKQVEMIGAAHLEGGAAKGTGPLNDDDLALIMYTSGTTGDPKGVMHTHRTLAAGLHTLEPRVVDLLGQPHSDDVYLSYLPMAHIMEFTITNLFIFRGAFIGFGTPRTLTDTTARPHGDLLTFNPSMLAGVPRIFDTLKKAVEAKLPPVGTLKRQVFDHAYQSRLAALKEGKDTPYWNEKVFAAPRAVLGNRLRIMLSGGGPLSAATHEFVNVVFGRVVIGYGLTETICVGAIQIPGDTETNVTGLMEPGQEIKLLDIDEYKHTDTPEPRGEMLSRGPYLFKGYYKQPELTREVLDEDGWFHTGDVGSFTADGKMRIVGRVKALAKNCLGEYIALEALEAVYSGNELLQPNGVCVLVHPDKPYITALALTDEARATSFAAKHGIEGTYPALLKDQRFQQAAAISMADTARASNRASFECVKRVRVIDDEWTPENEILTAAQKLKRRVIDAQYAQTIAELFTDD</sequence>
<proteinExistence type="predicted"/>
<accession>A0A3S5H4V6</accession>
<dbReference type="VEuPathDB" id="TriTrypDB:LdBPK_010540.1"/>
<dbReference type="InterPro" id="IPR020845">
    <property type="entry name" value="AMP-binding_CS"/>
</dbReference>
<dbReference type="PROSITE" id="PS00455">
    <property type="entry name" value="AMP_BINDING"/>
    <property type="match status" value="1"/>
</dbReference>
<dbReference type="AlphaFoldDB" id="A0A3S5H4V6"/>
<dbReference type="GO" id="GO:0005783">
    <property type="term" value="C:endoplasmic reticulum"/>
    <property type="evidence" value="ECO:0007669"/>
    <property type="project" value="TreeGrafter"/>
</dbReference>
<dbReference type="PANTHER" id="PTHR43272">
    <property type="entry name" value="LONG-CHAIN-FATTY-ACID--COA LIGASE"/>
    <property type="match status" value="1"/>
</dbReference>
<dbReference type="Gene3D" id="3.40.50.12780">
    <property type="entry name" value="N-terminal domain of ligase-like"/>
    <property type="match status" value="1"/>
</dbReference>
<dbReference type="Proteomes" id="UP000274082">
    <property type="component" value="Chromosome 1"/>
</dbReference>
<keyword evidence="2" id="KW-0436">Ligase</keyword>
<protein>
    <submittedName>
        <fullName evidence="2">Long-chain-fatty-acid-CoA ligase, putative</fullName>
        <ecNumber evidence="2">6.2.1.3</ecNumber>
    </submittedName>
</protein>
<evidence type="ECO:0000259" key="1">
    <source>
        <dbReference type="Pfam" id="PF00501"/>
    </source>
</evidence>
<evidence type="ECO:0000313" key="2">
    <source>
        <dbReference type="EMBL" id="AYU75565.1"/>
    </source>
</evidence>
<organism evidence="2 3">
    <name type="scientific">Leishmania donovani</name>
    <dbReference type="NCBI Taxonomy" id="5661"/>
    <lineage>
        <taxon>Eukaryota</taxon>
        <taxon>Discoba</taxon>
        <taxon>Euglenozoa</taxon>
        <taxon>Kinetoplastea</taxon>
        <taxon>Metakinetoplastina</taxon>
        <taxon>Trypanosomatida</taxon>
        <taxon>Trypanosomatidae</taxon>
        <taxon>Leishmaniinae</taxon>
        <taxon>Leishmania</taxon>
    </lineage>
</organism>
<dbReference type="SUPFAM" id="SSF56801">
    <property type="entry name" value="Acetyl-CoA synthetase-like"/>
    <property type="match status" value="1"/>
</dbReference>
<dbReference type="VEuPathDB" id="TriTrypDB:LDHU3_01.0610"/>
<name>A0A3S5H4V6_LEIDO</name>
<dbReference type="PANTHER" id="PTHR43272:SF105">
    <property type="entry name" value="ACYL COA SYNTHETASE, PUTATIVE-RELATED"/>
    <property type="match status" value="1"/>
</dbReference>
<dbReference type="InterPro" id="IPR000873">
    <property type="entry name" value="AMP-dep_synth/lig_dom"/>
</dbReference>
<dbReference type="EMBL" id="CP029500">
    <property type="protein sequence ID" value="AYU75565.1"/>
    <property type="molecule type" value="Genomic_DNA"/>
</dbReference>